<dbReference type="GO" id="GO:0032196">
    <property type="term" value="P:transposition"/>
    <property type="evidence" value="ECO:0007669"/>
    <property type="project" value="TreeGrafter"/>
</dbReference>
<dbReference type="InterPro" id="IPR036397">
    <property type="entry name" value="RNaseH_sf"/>
</dbReference>
<dbReference type="GO" id="GO:0003676">
    <property type="term" value="F:nucleic acid binding"/>
    <property type="evidence" value="ECO:0007669"/>
    <property type="project" value="InterPro"/>
</dbReference>
<dbReference type="NCBIfam" id="NF033563">
    <property type="entry name" value="transpos_IS30"/>
    <property type="match status" value="1"/>
</dbReference>
<dbReference type="EMBL" id="AUZY01005333">
    <property type="protein sequence ID" value="EQD59444.1"/>
    <property type="molecule type" value="Genomic_DNA"/>
</dbReference>
<dbReference type="InterPro" id="IPR053392">
    <property type="entry name" value="Transposase_IS30-like"/>
</dbReference>
<dbReference type="InterPro" id="IPR012337">
    <property type="entry name" value="RNaseH-like_sf"/>
</dbReference>
<dbReference type="PROSITE" id="PS50994">
    <property type="entry name" value="INTEGRASE"/>
    <property type="match status" value="1"/>
</dbReference>
<protein>
    <submittedName>
        <fullName evidence="2">Integrase catalytic subunit</fullName>
    </submittedName>
</protein>
<dbReference type="PANTHER" id="PTHR10948">
    <property type="entry name" value="TRANSPOSASE"/>
    <property type="match status" value="1"/>
</dbReference>
<dbReference type="SUPFAM" id="SSF53098">
    <property type="entry name" value="Ribonuclease H-like"/>
    <property type="match status" value="1"/>
</dbReference>
<feature type="non-terminal residue" evidence="2">
    <location>
        <position position="1"/>
    </location>
</feature>
<evidence type="ECO:0000259" key="1">
    <source>
        <dbReference type="PROSITE" id="PS50994"/>
    </source>
</evidence>
<dbReference type="AlphaFoldDB" id="T1C2C3"/>
<dbReference type="InterPro" id="IPR001584">
    <property type="entry name" value="Integrase_cat-core"/>
</dbReference>
<dbReference type="Gene3D" id="3.30.420.10">
    <property type="entry name" value="Ribonuclease H-like superfamily/Ribonuclease H"/>
    <property type="match status" value="1"/>
</dbReference>
<gene>
    <name evidence="2" type="ORF">B1B_08211</name>
</gene>
<accession>T1C2C3</accession>
<evidence type="ECO:0000313" key="2">
    <source>
        <dbReference type="EMBL" id="EQD59444.1"/>
    </source>
</evidence>
<dbReference type="GO" id="GO:0005829">
    <property type="term" value="C:cytosol"/>
    <property type="evidence" value="ECO:0007669"/>
    <property type="project" value="TreeGrafter"/>
</dbReference>
<organism evidence="2">
    <name type="scientific">mine drainage metagenome</name>
    <dbReference type="NCBI Taxonomy" id="410659"/>
    <lineage>
        <taxon>unclassified sequences</taxon>
        <taxon>metagenomes</taxon>
        <taxon>ecological metagenomes</taxon>
    </lineage>
</organism>
<sequence>LVERRSRIGDGEGDTRIGHPHRGVLVSMVERKSGYTVLAALPRHTARAFREATVKLLRPFKARVHPLTLDDGTEGAQQERMAQSLTVQGYFAHPCCAWKRGTNENTNGWIRPYFPKRRNLVTVTQKELDHAMHRLNHRPRERSGFKTPYEVFFHTQTSLTVALGT</sequence>
<reference evidence="2" key="1">
    <citation type="submission" date="2013-08" db="EMBL/GenBank/DDBJ databases">
        <authorList>
            <person name="Mendez C."/>
            <person name="Richter M."/>
            <person name="Ferrer M."/>
            <person name="Sanchez J."/>
        </authorList>
    </citation>
    <scope>NUCLEOTIDE SEQUENCE</scope>
</reference>
<dbReference type="InterPro" id="IPR051917">
    <property type="entry name" value="Transposase-Integrase"/>
</dbReference>
<comment type="caution">
    <text evidence="2">The sequence shown here is derived from an EMBL/GenBank/DDBJ whole genome shotgun (WGS) entry which is preliminary data.</text>
</comment>
<dbReference type="PANTHER" id="PTHR10948:SF23">
    <property type="entry name" value="TRANSPOSASE INSI FOR INSERTION SEQUENCE ELEMENT IS30A-RELATED"/>
    <property type="match status" value="1"/>
</dbReference>
<reference evidence="2" key="2">
    <citation type="journal article" date="2014" name="ISME J.">
        <title>Microbial stratification in low pH oxic and suboxic macroscopic growths along an acid mine drainage.</title>
        <authorList>
            <person name="Mendez-Garcia C."/>
            <person name="Mesa V."/>
            <person name="Sprenger R.R."/>
            <person name="Richter M."/>
            <person name="Diez M.S."/>
            <person name="Solano J."/>
            <person name="Bargiela R."/>
            <person name="Golyshina O.V."/>
            <person name="Manteca A."/>
            <person name="Ramos J.L."/>
            <person name="Gallego J.R."/>
            <person name="Llorente I."/>
            <person name="Martins Dos Santos V.A."/>
            <person name="Jensen O.N."/>
            <person name="Pelaez A.I."/>
            <person name="Sanchez J."/>
            <person name="Ferrer M."/>
        </authorList>
    </citation>
    <scope>NUCLEOTIDE SEQUENCE</scope>
</reference>
<feature type="domain" description="Integrase catalytic" evidence="1">
    <location>
        <begin position="1"/>
        <end position="156"/>
    </location>
</feature>
<dbReference type="GO" id="GO:0015074">
    <property type="term" value="P:DNA integration"/>
    <property type="evidence" value="ECO:0007669"/>
    <property type="project" value="InterPro"/>
</dbReference>
<dbReference type="GO" id="GO:0004803">
    <property type="term" value="F:transposase activity"/>
    <property type="evidence" value="ECO:0007669"/>
    <property type="project" value="TreeGrafter"/>
</dbReference>
<name>T1C2C3_9ZZZZ</name>
<proteinExistence type="predicted"/>